<accession>A0A7S5UUR7</accession>
<name>A0A7S5UUR7_9CAUD</name>
<dbReference type="EMBL" id="MN988492">
    <property type="protein sequence ID" value="QIG68408.1"/>
    <property type="molecule type" value="Genomic_DNA"/>
</dbReference>
<proteinExistence type="predicted"/>
<protein>
    <submittedName>
        <fullName evidence="1">Uncharacterized protein</fullName>
    </submittedName>
</protein>
<dbReference type="Proteomes" id="UP000612664">
    <property type="component" value="Segment"/>
</dbReference>
<sequence length="129" mass="14275">MKAISKLAEFLLNKATSKQSGDGLLSKHDALLEKHAARMDKVHSKHRKAKDKLYNQSVRAIDKAHAYKNRVGTIVNQELDALDAQLEALKARKRDVISVGETAREQSEDQIKHLLAVRAKIAGVQLSGV</sequence>
<evidence type="ECO:0000313" key="1">
    <source>
        <dbReference type="EMBL" id="QIG68408.1"/>
    </source>
</evidence>
<evidence type="ECO:0000313" key="2">
    <source>
        <dbReference type="Proteomes" id="UP000612664"/>
    </source>
</evidence>
<reference evidence="1 2" key="1">
    <citation type="submission" date="2020-01" db="EMBL/GenBank/DDBJ databases">
        <title>Patterns of diversity and host range of bacteriophage communities associated with bean-nodulatin bacteria.</title>
        <authorList>
            <person name="Vann Cauwenberghe J."/>
            <person name="Santamaria R.I."/>
            <person name="Bustos P."/>
            <person name="Juarez S."/>
            <person name="Gonzalez V."/>
        </authorList>
    </citation>
    <scope>NUCLEOTIDE SEQUENCE [LARGE SCALE GENOMIC DNA]</scope>
    <source>
        <strain evidence="2">RHph</strain>
    </source>
</reference>
<organism evidence="1 2">
    <name type="scientific">Rhizobium phage RHph_TM33</name>
    <dbReference type="NCBI Taxonomy" id="2509765"/>
    <lineage>
        <taxon>Viruses</taxon>
        <taxon>Duplodnaviria</taxon>
        <taxon>Heunggongvirae</taxon>
        <taxon>Uroviricota</taxon>
        <taxon>Caudoviricetes</taxon>
        <taxon>Autographivirales</taxon>
        <taxon>Dunnvirinae</taxon>
        <taxon>Cuernavacavirus</taxon>
        <taxon>Cuernavacavirus RHphTM33</taxon>
    </lineage>
</organism>
<keyword evidence="2" id="KW-1185">Reference proteome</keyword>
<gene>
    <name evidence="1" type="ORF">EVB62_006</name>
</gene>